<protein>
    <submittedName>
        <fullName evidence="1">Uncharacterized protein</fullName>
    </submittedName>
</protein>
<dbReference type="EMBL" id="QGKX02000996">
    <property type="protein sequence ID" value="KAF3556937.1"/>
    <property type="molecule type" value="Genomic_DNA"/>
</dbReference>
<dbReference type="Proteomes" id="UP000712600">
    <property type="component" value="Unassembled WGS sequence"/>
</dbReference>
<gene>
    <name evidence="1" type="ORF">F2Q69_00012348</name>
</gene>
<accession>A0A8S9QZF9</accession>
<evidence type="ECO:0000313" key="1">
    <source>
        <dbReference type="EMBL" id="KAF3556937.1"/>
    </source>
</evidence>
<dbReference type="AlphaFoldDB" id="A0A8S9QZF9"/>
<organism evidence="1 2">
    <name type="scientific">Brassica cretica</name>
    <name type="common">Mustard</name>
    <dbReference type="NCBI Taxonomy" id="69181"/>
    <lineage>
        <taxon>Eukaryota</taxon>
        <taxon>Viridiplantae</taxon>
        <taxon>Streptophyta</taxon>
        <taxon>Embryophyta</taxon>
        <taxon>Tracheophyta</taxon>
        <taxon>Spermatophyta</taxon>
        <taxon>Magnoliopsida</taxon>
        <taxon>eudicotyledons</taxon>
        <taxon>Gunneridae</taxon>
        <taxon>Pentapetalae</taxon>
        <taxon>rosids</taxon>
        <taxon>malvids</taxon>
        <taxon>Brassicales</taxon>
        <taxon>Brassicaceae</taxon>
        <taxon>Brassiceae</taxon>
        <taxon>Brassica</taxon>
    </lineage>
</organism>
<comment type="caution">
    <text evidence="1">The sequence shown here is derived from an EMBL/GenBank/DDBJ whole genome shotgun (WGS) entry which is preliminary data.</text>
</comment>
<evidence type="ECO:0000313" key="2">
    <source>
        <dbReference type="Proteomes" id="UP000712600"/>
    </source>
</evidence>
<name>A0A8S9QZF9_BRACR</name>
<sequence>MGQHFKLETKDLSKPHSHKISEFLILPSSGDNVSQLFVNAPEDRDRRERDLVMD</sequence>
<reference evidence="1" key="1">
    <citation type="submission" date="2019-12" db="EMBL/GenBank/DDBJ databases">
        <title>Genome sequencing and annotation of Brassica cretica.</title>
        <authorList>
            <person name="Studholme D.J."/>
            <person name="Sarris P."/>
        </authorList>
    </citation>
    <scope>NUCLEOTIDE SEQUENCE</scope>
    <source>
        <strain evidence="1">PFS-109/04</strain>
        <tissue evidence="1">Leaf</tissue>
    </source>
</reference>
<proteinExistence type="predicted"/>